<dbReference type="PROSITE" id="PS51257">
    <property type="entry name" value="PROKAR_LIPOPROTEIN"/>
    <property type="match status" value="1"/>
</dbReference>
<evidence type="ECO:0000313" key="10">
    <source>
        <dbReference type="EMBL" id="KAG8569420.1"/>
    </source>
</evidence>
<feature type="signal peptide" evidence="7">
    <location>
        <begin position="1"/>
        <end position="19"/>
    </location>
</feature>
<dbReference type="Proteomes" id="UP000824782">
    <property type="component" value="Unassembled WGS sequence"/>
</dbReference>
<keyword evidence="6" id="KW-0812">Transmembrane</keyword>
<dbReference type="InterPro" id="IPR036116">
    <property type="entry name" value="FN3_sf"/>
</dbReference>
<keyword evidence="4" id="KW-0675">Receptor</keyword>
<feature type="compositionally biased region" description="Basic and acidic residues" evidence="5">
    <location>
        <begin position="366"/>
        <end position="375"/>
    </location>
</feature>
<dbReference type="PANTHER" id="PTHR20859:SF90">
    <property type="entry name" value="INTERLEUKIN-10 RECEPTOR SUBUNIT ALPHA"/>
    <property type="match status" value="1"/>
</dbReference>
<keyword evidence="3" id="KW-1015">Disulfide bond</keyword>
<sequence>MAKLCLSVLGCVPFLSVAACLLSLREGENVTSPTHVSFQSKFCTHILVWDHDRTNNDGILYEVQYASYGSSWVSVSHCHHISHKSCDLTLETLPQNLGYLGRVRSVLGNQTSKWTRSTRYTFKEVILPPPSVMVDVNGSSVRVKLSLPKITKGNITCAYKEIFPYNRLYKVQIRRAKDNHMFQRVESAESFSIQDLAGSNEYCLSVQPAIASRPNIGEPSSEICIYLPEQGLSSTTLLILAVCILCFLVLLICANVFICLYIRGVVKTPKTLKSLIQRSWSWMDRPASPVIEATLCWETILKEHLMGEPRDSPMRSSADSGFGSQLFINNILKPSPMILESSPDPSDGSKVTVNIDFQESSVQEEGPDRALHEEDSGISLSTGSPTLKRTSSHTDIPYRGHAQSYGGETKANVRLGYLKQLDPEKKPKSLEDQELENTWQPQLKDYLSQRVENLCKDLQDCDLFQEPWIQVPETLQTAIPLTVAFSPFSRVLWDLGTGAPSLGDVELLDTRS</sequence>
<keyword evidence="6" id="KW-0472">Membrane</keyword>
<evidence type="ECO:0000313" key="11">
    <source>
        <dbReference type="Proteomes" id="UP000824782"/>
    </source>
</evidence>
<organism evidence="10 11">
    <name type="scientific">Engystomops pustulosus</name>
    <name type="common">Tungara frog</name>
    <name type="synonym">Physalaemus pustulosus</name>
    <dbReference type="NCBI Taxonomy" id="76066"/>
    <lineage>
        <taxon>Eukaryota</taxon>
        <taxon>Metazoa</taxon>
        <taxon>Chordata</taxon>
        <taxon>Craniata</taxon>
        <taxon>Vertebrata</taxon>
        <taxon>Euteleostomi</taxon>
        <taxon>Amphibia</taxon>
        <taxon>Batrachia</taxon>
        <taxon>Anura</taxon>
        <taxon>Neobatrachia</taxon>
        <taxon>Hyloidea</taxon>
        <taxon>Leptodactylidae</taxon>
        <taxon>Leiuperinae</taxon>
        <taxon>Engystomops</taxon>
    </lineage>
</organism>
<dbReference type="InterPro" id="IPR013783">
    <property type="entry name" value="Ig-like_fold"/>
</dbReference>
<dbReference type="Gene3D" id="2.60.40.10">
    <property type="entry name" value="Immunoglobulins"/>
    <property type="match status" value="2"/>
</dbReference>
<evidence type="ECO:0000256" key="3">
    <source>
        <dbReference type="ARBA" id="ARBA00023157"/>
    </source>
</evidence>
<dbReference type="PANTHER" id="PTHR20859">
    <property type="entry name" value="INTERFERON/INTERLEUKIN RECEPTOR"/>
    <property type="match status" value="1"/>
</dbReference>
<comment type="caution">
    <text evidence="10">The sequence shown here is derived from an EMBL/GenBank/DDBJ whole genome shotgun (WGS) entry which is preliminary data.</text>
</comment>
<feature type="domain" description="Fibronectin type-III" evidence="8">
    <location>
        <begin position="17"/>
        <end position="114"/>
    </location>
</feature>
<keyword evidence="2 7" id="KW-0732">Signal</keyword>
<gene>
    <name evidence="10" type="ORF">GDO81_014403</name>
</gene>
<name>A0AAV7BA14_ENGPU</name>
<dbReference type="EMBL" id="WNYA01000006">
    <property type="protein sequence ID" value="KAG8569421.1"/>
    <property type="molecule type" value="Genomic_DNA"/>
</dbReference>
<feature type="compositionally biased region" description="Polar residues" evidence="5">
    <location>
        <begin position="378"/>
        <end position="389"/>
    </location>
</feature>
<evidence type="ECO:0000256" key="5">
    <source>
        <dbReference type="SAM" id="MobiDB-lite"/>
    </source>
</evidence>
<dbReference type="InterPro" id="IPR050650">
    <property type="entry name" value="Type-II_Cytokine-TF_Rcpt"/>
</dbReference>
<comment type="similarity">
    <text evidence="1">Belongs to the type II cytokine receptor family.</text>
</comment>
<reference evidence="10" key="1">
    <citation type="thesis" date="2020" institute="ProQuest LLC" country="789 East Eisenhower Parkway, Ann Arbor, MI, USA">
        <title>Comparative Genomics and Chromosome Evolution.</title>
        <authorList>
            <person name="Mudd A.B."/>
        </authorList>
    </citation>
    <scope>NUCLEOTIDE SEQUENCE</scope>
    <source>
        <strain evidence="10">237g6f4</strain>
        <tissue evidence="10">Blood</tissue>
    </source>
</reference>
<keyword evidence="11" id="KW-1185">Reference proteome</keyword>
<dbReference type="InterPro" id="IPR015373">
    <property type="entry name" value="Interferon/interleukin_rcp_dom"/>
</dbReference>
<dbReference type="Pfam" id="PF09294">
    <property type="entry name" value="Interfer-bind"/>
    <property type="match status" value="1"/>
</dbReference>
<evidence type="ECO:0000259" key="8">
    <source>
        <dbReference type="Pfam" id="PF01108"/>
    </source>
</evidence>
<dbReference type="EMBL" id="WNYA01000006">
    <property type="protein sequence ID" value="KAG8569420.1"/>
    <property type="molecule type" value="Genomic_DNA"/>
</dbReference>
<feature type="transmembrane region" description="Helical" evidence="6">
    <location>
        <begin position="237"/>
        <end position="262"/>
    </location>
</feature>
<dbReference type="SUPFAM" id="SSF49265">
    <property type="entry name" value="Fibronectin type III"/>
    <property type="match status" value="2"/>
</dbReference>
<dbReference type="GO" id="GO:0005886">
    <property type="term" value="C:plasma membrane"/>
    <property type="evidence" value="ECO:0007669"/>
    <property type="project" value="TreeGrafter"/>
</dbReference>
<dbReference type="InterPro" id="IPR003961">
    <property type="entry name" value="FN3_dom"/>
</dbReference>
<dbReference type="FunFam" id="2.60.40.10:FF:000348">
    <property type="entry name" value="Interleukin 20 receptor subunit alpha"/>
    <property type="match status" value="1"/>
</dbReference>
<evidence type="ECO:0000256" key="2">
    <source>
        <dbReference type="ARBA" id="ARBA00022729"/>
    </source>
</evidence>
<feature type="region of interest" description="Disordered" evidence="5">
    <location>
        <begin position="360"/>
        <end position="405"/>
    </location>
</feature>
<evidence type="ECO:0000256" key="6">
    <source>
        <dbReference type="SAM" id="Phobius"/>
    </source>
</evidence>
<accession>A0AAV7BA14</accession>
<evidence type="ECO:0000256" key="4">
    <source>
        <dbReference type="ARBA" id="ARBA00023170"/>
    </source>
</evidence>
<evidence type="ECO:0000256" key="1">
    <source>
        <dbReference type="ARBA" id="ARBA00005399"/>
    </source>
</evidence>
<feature type="chain" id="PRO_5044715655" evidence="7">
    <location>
        <begin position="20"/>
        <end position="512"/>
    </location>
</feature>
<keyword evidence="6" id="KW-1133">Transmembrane helix</keyword>
<dbReference type="AlphaFoldDB" id="A0AAV7BA14"/>
<dbReference type="GO" id="GO:0004896">
    <property type="term" value="F:cytokine receptor activity"/>
    <property type="evidence" value="ECO:0007669"/>
    <property type="project" value="TreeGrafter"/>
</dbReference>
<feature type="domain" description="Interferon/interleukin receptor" evidence="9">
    <location>
        <begin position="126"/>
        <end position="227"/>
    </location>
</feature>
<dbReference type="Pfam" id="PF01108">
    <property type="entry name" value="Tissue_fac"/>
    <property type="match status" value="1"/>
</dbReference>
<protein>
    <submittedName>
        <fullName evidence="10">Uncharacterized protein</fullName>
    </submittedName>
</protein>
<proteinExistence type="inferred from homology"/>
<evidence type="ECO:0000259" key="9">
    <source>
        <dbReference type="Pfam" id="PF09294"/>
    </source>
</evidence>
<evidence type="ECO:0000256" key="7">
    <source>
        <dbReference type="SAM" id="SignalP"/>
    </source>
</evidence>